<gene>
    <name evidence="1" type="ORF">GCM10010280_16490</name>
</gene>
<protein>
    <recommendedName>
        <fullName evidence="3">Alpha/beta hydrolase</fullName>
    </recommendedName>
</protein>
<reference evidence="1" key="2">
    <citation type="submission" date="2020-09" db="EMBL/GenBank/DDBJ databases">
        <authorList>
            <person name="Sun Q."/>
            <person name="Ohkuma M."/>
        </authorList>
    </citation>
    <scope>NUCLEOTIDE SEQUENCE</scope>
    <source>
        <strain evidence="1">JCM 4403</strain>
    </source>
</reference>
<dbReference type="InterPro" id="IPR029058">
    <property type="entry name" value="AB_hydrolase_fold"/>
</dbReference>
<reference evidence="1" key="1">
    <citation type="journal article" date="2014" name="Int. J. Syst. Evol. Microbiol.">
        <title>Complete genome sequence of Corynebacterium casei LMG S-19264T (=DSM 44701T), isolated from a smear-ripened cheese.</title>
        <authorList>
            <consortium name="US DOE Joint Genome Institute (JGI-PGF)"/>
            <person name="Walter F."/>
            <person name="Albersmeier A."/>
            <person name="Kalinowski J."/>
            <person name="Ruckert C."/>
        </authorList>
    </citation>
    <scope>NUCLEOTIDE SEQUENCE</scope>
    <source>
        <strain evidence="1">JCM 4403</strain>
    </source>
</reference>
<dbReference type="EMBL" id="BMTU01000002">
    <property type="protein sequence ID" value="GGQ70626.1"/>
    <property type="molecule type" value="Genomic_DNA"/>
</dbReference>
<comment type="caution">
    <text evidence="1">The sequence shown here is derived from an EMBL/GenBank/DDBJ whole genome shotgun (WGS) entry which is preliminary data.</text>
</comment>
<organism evidence="1 2">
    <name type="scientific">Streptomyces pilosus</name>
    <dbReference type="NCBI Taxonomy" id="28893"/>
    <lineage>
        <taxon>Bacteria</taxon>
        <taxon>Bacillati</taxon>
        <taxon>Actinomycetota</taxon>
        <taxon>Actinomycetes</taxon>
        <taxon>Kitasatosporales</taxon>
        <taxon>Streptomycetaceae</taxon>
        <taxon>Streptomyces</taxon>
    </lineage>
</organism>
<accession>A0A918BJL0</accession>
<name>A0A918BJL0_9ACTN</name>
<dbReference type="Gene3D" id="3.40.50.1820">
    <property type="entry name" value="alpha/beta hydrolase"/>
    <property type="match status" value="1"/>
</dbReference>
<dbReference type="RefSeq" id="WP_189556885.1">
    <property type="nucleotide sequence ID" value="NZ_BMTU01000002.1"/>
</dbReference>
<evidence type="ECO:0000313" key="2">
    <source>
        <dbReference type="Proteomes" id="UP000656732"/>
    </source>
</evidence>
<keyword evidence="2" id="KW-1185">Reference proteome</keyword>
<dbReference type="AlphaFoldDB" id="A0A918BJL0"/>
<proteinExistence type="predicted"/>
<sequence length="50" mass="5497">MNGGRPGRPEDGPAAVDLLIVPGADHADLYDRKDLIPFEGLDEFFTRDRA</sequence>
<dbReference type="Proteomes" id="UP000656732">
    <property type="component" value="Unassembled WGS sequence"/>
</dbReference>
<evidence type="ECO:0008006" key="3">
    <source>
        <dbReference type="Google" id="ProtNLM"/>
    </source>
</evidence>
<evidence type="ECO:0000313" key="1">
    <source>
        <dbReference type="EMBL" id="GGQ70626.1"/>
    </source>
</evidence>